<dbReference type="InterPro" id="IPR025354">
    <property type="entry name" value="DUF4258"/>
</dbReference>
<organism evidence="1 2">
    <name type="scientific">Thiothrix litoralis</name>
    <dbReference type="NCBI Taxonomy" id="2891210"/>
    <lineage>
        <taxon>Bacteria</taxon>
        <taxon>Pseudomonadati</taxon>
        <taxon>Pseudomonadota</taxon>
        <taxon>Gammaproteobacteria</taxon>
        <taxon>Thiotrichales</taxon>
        <taxon>Thiotrichaceae</taxon>
        <taxon>Thiothrix</taxon>
    </lineage>
</organism>
<keyword evidence="2" id="KW-1185">Reference proteome</keyword>
<dbReference type="Proteomes" id="UP000672039">
    <property type="component" value="Chromosome"/>
</dbReference>
<reference evidence="1 2" key="1">
    <citation type="submission" date="2021-04" db="EMBL/GenBank/DDBJ databases">
        <title>Genomics, taxonomy and metabolism of representatives of sulfur bacteria of the genus Thiothrix: Thiothrix fructosivorans QT, Thiothrix unzii A1T and three new species, Thiothrix subterranea sp. nov., Thiothrix litoralis sp. nov. and 'Candidatus Thiothrix anitrata' sp. nov.</title>
        <authorList>
            <person name="Ravin N.V."/>
            <person name="Smolyakov D."/>
            <person name="Rudenko T.S."/>
            <person name="Mardanov A.V."/>
            <person name="Beletsky A.V."/>
            <person name="Markov N.D."/>
            <person name="Fomenkov A.I."/>
            <person name="Roberts R.J."/>
            <person name="Karnachuk O.V."/>
            <person name="Novikov A."/>
            <person name="Grabovich M.Y."/>
        </authorList>
    </citation>
    <scope>NUCLEOTIDE SEQUENCE [LARGE SCALE GENOMIC DNA]</scope>
    <source>
        <strain evidence="1 2">AS</strain>
    </source>
</reference>
<gene>
    <name evidence="1" type="ORF">J9253_01430</name>
</gene>
<evidence type="ECO:0000313" key="1">
    <source>
        <dbReference type="EMBL" id="QTR46648.1"/>
    </source>
</evidence>
<evidence type="ECO:0000313" key="2">
    <source>
        <dbReference type="Proteomes" id="UP000672039"/>
    </source>
</evidence>
<dbReference type="RefSeq" id="WP_210222978.1">
    <property type="nucleotide sequence ID" value="NZ_CP072801.1"/>
</dbReference>
<accession>A0ABX7WVW6</accession>
<dbReference type="Pfam" id="PF14076">
    <property type="entry name" value="DUF4258"/>
    <property type="match status" value="1"/>
</dbReference>
<protein>
    <submittedName>
        <fullName evidence="1">DUF4258 domain-containing protein</fullName>
    </submittedName>
</protein>
<dbReference type="EMBL" id="CP072801">
    <property type="protein sequence ID" value="QTR46648.1"/>
    <property type="molecule type" value="Genomic_DNA"/>
</dbReference>
<name>A0ABX7WVW6_9GAMM</name>
<sequence length="76" mass="8800">MQYRLSDHAKKRLQQRGIKQEWLAAALAMPDITENDAEDATLVHALKEIPEKGFKRLRVIYNESIEPVTIVTAYFE</sequence>
<proteinExistence type="predicted"/>